<reference evidence="1 2" key="1">
    <citation type="submission" date="2016-06" db="EMBL/GenBank/DDBJ databases">
        <title>Evolution of pathogenesis and genome organization in the Tremellales.</title>
        <authorList>
            <person name="Cuomo C."/>
            <person name="Litvintseva A."/>
            <person name="Heitman J."/>
            <person name="Chen Y."/>
            <person name="Sun S."/>
            <person name="Springer D."/>
            <person name="Dromer F."/>
            <person name="Young S."/>
            <person name="Zeng Q."/>
            <person name="Chapman S."/>
            <person name="Gujja S."/>
            <person name="Saif S."/>
            <person name="Birren B."/>
        </authorList>
    </citation>
    <scope>NUCLEOTIDE SEQUENCE [LARGE SCALE GENOMIC DNA]</scope>
    <source>
        <strain evidence="1 2">ATCC 28783</strain>
    </source>
</reference>
<sequence length="207" mass="23675">MTSETLNQCRTVEKGLIEFSTWAGPQKEDFTRSPDFKLDSVAMASDYLFYWNNRGEQSALSLPHNTPETTNQSIIMFAQGNVATRERVNALVEWMNDFVSTALEVSIIEVISLLQLDHIRAPAMGLTALMECSKQLARRQYYTIREDSIAELQSLVVPLSHYIGLTTQDSPTYNPEGATLHPKRVKRVLEAVVEEFRNAQDRRKWQY</sequence>
<organism evidence="1 2">
    <name type="scientific">Tremella mesenterica</name>
    <name type="common">Jelly fungus</name>
    <dbReference type="NCBI Taxonomy" id="5217"/>
    <lineage>
        <taxon>Eukaryota</taxon>
        <taxon>Fungi</taxon>
        <taxon>Dikarya</taxon>
        <taxon>Basidiomycota</taxon>
        <taxon>Agaricomycotina</taxon>
        <taxon>Tremellomycetes</taxon>
        <taxon>Tremellales</taxon>
        <taxon>Tremellaceae</taxon>
        <taxon>Tremella</taxon>
    </lineage>
</organism>
<proteinExistence type="predicted"/>
<evidence type="ECO:0000313" key="2">
    <source>
        <dbReference type="Proteomes" id="UP000289152"/>
    </source>
</evidence>
<dbReference type="EMBL" id="SDIL01000042">
    <property type="protein sequence ID" value="RXK38773.1"/>
    <property type="molecule type" value="Genomic_DNA"/>
</dbReference>
<evidence type="ECO:0000313" key="1">
    <source>
        <dbReference type="EMBL" id="RXK38773.1"/>
    </source>
</evidence>
<dbReference type="InParanoid" id="A0A4Q1BLU3"/>
<accession>A0A4Q1BLU3</accession>
<dbReference type="VEuPathDB" id="FungiDB:TREMEDRAFT_64813"/>
<protein>
    <submittedName>
        <fullName evidence="1">Uncharacterized protein</fullName>
    </submittedName>
</protein>
<name>A0A4Q1BLU3_TREME</name>
<gene>
    <name evidence="1" type="ORF">M231_03949</name>
</gene>
<comment type="caution">
    <text evidence="1">The sequence shown here is derived from an EMBL/GenBank/DDBJ whole genome shotgun (WGS) entry which is preliminary data.</text>
</comment>
<dbReference type="AlphaFoldDB" id="A0A4Q1BLU3"/>
<dbReference type="Proteomes" id="UP000289152">
    <property type="component" value="Unassembled WGS sequence"/>
</dbReference>
<keyword evidence="2" id="KW-1185">Reference proteome</keyword>